<dbReference type="AlphaFoldDB" id="A0A381PN61"/>
<name>A0A381PN61_9ZZZZ</name>
<evidence type="ECO:0000313" key="1">
    <source>
        <dbReference type="EMBL" id="SUZ68054.1"/>
    </source>
</evidence>
<reference evidence="1" key="1">
    <citation type="submission" date="2018-05" db="EMBL/GenBank/DDBJ databases">
        <authorList>
            <person name="Lanie J.A."/>
            <person name="Ng W.-L."/>
            <person name="Kazmierczak K.M."/>
            <person name="Andrzejewski T.M."/>
            <person name="Davidsen T.M."/>
            <person name="Wayne K.J."/>
            <person name="Tettelin H."/>
            <person name="Glass J.I."/>
            <person name="Rusch D."/>
            <person name="Podicherti R."/>
            <person name="Tsui H.-C.T."/>
            <person name="Winkler M.E."/>
        </authorList>
    </citation>
    <scope>NUCLEOTIDE SEQUENCE</scope>
</reference>
<protein>
    <submittedName>
        <fullName evidence="1">Uncharacterized protein</fullName>
    </submittedName>
</protein>
<accession>A0A381PN61</accession>
<proteinExistence type="predicted"/>
<dbReference type="EMBL" id="UINC01001028">
    <property type="protein sequence ID" value="SUZ68054.1"/>
    <property type="molecule type" value="Genomic_DNA"/>
</dbReference>
<sequence>MIARYSASLMAFCFMGVFTVVAPSSAAAEGPTLGAQQWVMPRTPDGHPDLQGNWTNQTITPLQRPRGQGPVLTPDEVAVIEGRRQDLIDDAAAASDPDRGAPPVGGAGFNGNVLDVGTGTYNYVYIDGGDRVAIYNGELRSSLVTNPADGRVPAFTPEEQQRRADRRELNSQFGPYDNPENMDLALRCITSFGSNAGPPMLPNGFYNNNYTIVQTTDHILIFTEMVHDVRIIRLGERVPMPEHMRPWMGDSWGHWEGDTLVIETTNLAAKQLNGTLTYPGGSDETRVTERLTRVDEFTINYEFTVDDPGAYTGEWGGEVPMRALDGLIYEYACHEGNYALGNVLRGARYEERLEAENQR</sequence>
<organism evidence="1">
    <name type="scientific">marine metagenome</name>
    <dbReference type="NCBI Taxonomy" id="408172"/>
    <lineage>
        <taxon>unclassified sequences</taxon>
        <taxon>metagenomes</taxon>
        <taxon>ecological metagenomes</taxon>
    </lineage>
</organism>
<gene>
    <name evidence="1" type="ORF">METZ01_LOCUS20908</name>
</gene>